<keyword evidence="4" id="KW-0539">Nucleus</keyword>
<protein>
    <submittedName>
        <fullName evidence="8">Runt-related transcription factor 3-like</fullName>
    </submittedName>
</protein>
<dbReference type="KEGG" id="aten:116304530"/>
<organism evidence="7 8">
    <name type="scientific">Actinia tenebrosa</name>
    <name type="common">Australian red waratah sea anemone</name>
    <dbReference type="NCBI Taxonomy" id="6105"/>
    <lineage>
        <taxon>Eukaryota</taxon>
        <taxon>Metazoa</taxon>
        <taxon>Cnidaria</taxon>
        <taxon>Anthozoa</taxon>
        <taxon>Hexacorallia</taxon>
        <taxon>Actiniaria</taxon>
        <taxon>Actiniidae</taxon>
        <taxon>Actinia</taxon>
    </lineage>
</organism>
<keyword evidence="2" id="KW-0805">Transcription regulation</keyword>
<dbReference type="FunCoup" id="A0A6P8IT76">
    <property type="interactions" value="3273"/>
</dbReference>
<sequence length="506" mass="55305">MTTATENPGPRKIKGERSLIEALSEYPGELVKTDSPNFVCSVLPSHWRCNKTLPVAFKVVSLGDIPDGVLVSIAAGNDENFSAELRNCTAVMKNQVARFNDLRFVGRSGRGKTFSLTITVKTEPMQVATYCRAIKVTVDGPREPRRHRARAEDRDPAHAFDQFPFSDRLSELGLEGFRRMRDPTFPPFTELHPSPLQQTKLTPDGTSAFTPLNADPNQMRSPSSWGYHTFPGLIPAPQPDASMNFSALTQLQQNPLQIAKPQTVNLQNTTSNMPVLPHVYPDARFQNMSQFQFRPTTDNTTSAINQVTTTATGINSYNQMGTMCPSSQMEPGHGMLQAACQQLNGSPMGNMNGLVNGQFMSTINSSMNNGVVNNGLTYRPQSYIHQPPMSTQKTSMSLTQSTYSGPVGPPNGMTFPMARSGMMSMMSQGMGVSTMAQGLNSFSGFPTPPRSEDQSMGLKQEPVEGVTDLSNHVINQGMADHVNNGGSEGVLTERNGRSSPKVWRPY</sequence>
<feature type="region of interest" description="Disordered" evidence="5">
    <location>
        <begin position="477"/>
        <end position="506"/>
    </location>
</feature>
<name>A0A6P8IT76_ACTTE</name>
<dbReference type="AlphaFoldDB" id="A0A6P8IT76"/>
<keyword evidence="3" id="KW-0804">Transcription</keyword>
<dbReference type="SUPFAM" id="SSF49417">
    <property type="entry name" value="p53-like transcription factors"/>
    <property type="match status" value="1"/>
</dbReference>
<dbReference type="RefSeq" id="XP_031570137.1">
    <property type="nucleotide sequence ID" value="XM_031714277.1"/>
</dbReference>
<dbReference type="FunFam" id="2.60.40.720:FF:000001">
    <property type="entry name" value="Runt-related transcription factor"/>
    <property type="match status" value="1"/>
</dbReference>
<dbReference type="GeneID" id="116304530"/>
<dbReference type="GO" id="GO:0005634">
    <property type="term" value="C:nucleus"/>
    <property type="evidence" value="ECO:0007669"/>
    <property type="project" value="UniProtKB-SubCell"/>
</dbReference>
<dbReference type="PRINTS" id="PR00967">
    <property type="entry name" value="ONCOGENEAML1"/>
</dbReference>
<dbReference type="GO" id="GO:0000981">
    <property type="term" value="F:DNA-binding transcription factor activity, RNA polymerase II-specific"/>
    <property type="evidence" value="ECO:0007669"/>
    <property type="project" value="TreeGrafter"/>
</dbReference>
<dbReference type="Proteomes" id="UP000515163">
    <property type="component" value="Unplaced"/>
</dbReference>
<evidence type="ECO:0000256" key="5">
    <source>
        <dbReference type="SAM" id="MobiDB-lite"/>
    </source>
</evidence>
<dbReference type="InterPro" id="IPR000040">
    <property type="entry name" value="AML1_Runt"/>
</dbReference>
<dbReference type="PROSITE" id="PS51062">
    <property type="entry name" value="RUNT"/>
    <property type="match status" value="1"/>
</dbReference>
<feature type="domain" description="Runt" evidence="6">
    <location>
        <begin position="18"/>
        <end position="146"/>
    </location>
</feature>
<dbReference type="InterPro" id="IPR013524">
    <property type="entry name" value="Runt_dom"/>
</dbReference>
<dbReference type="GO" id="GO:0005524">
    <property type="term" value="F:ATP binding"/>
    <property type="evidence" value="ECO:0007669"/>
    <property type="project" value="InterPro"/>
</dbReference>
<evidence type="ECO:0000256" key="3">
    <source>
        <dbReference type="ARBA" id="ARBA00023163"/>
    </source>
</evidence>
<dbReference type="GO" id="GO:0000978">
    <property type="term" value="F:RNA polymerase II cis-regulatory region sequence-specific DNA binding"/>
    <property type="evidence" value="ECO:0007669"/>
    <property type="project" value="TreeGrafter"/>
</dbReference>
<evidence type="ECO:0000313" key="8">
    <source>
        <dbReference type="RefSeq" id="XP_031570137.1"/>
    </source>
</evidence>
<gene>
    <name evidence="8" type="primary">LOC116304530</name>
</gene>
<dbReference type="InterPro" id="IPR008967">
    <property type="entry name" value="p53-like_TF_DNA-bd_sf"/>
</dbReference>
<evidence type="ECO:0000259" key="6">
    <source>
        <dbReference type="PROSITE" id="PS51062"/>
    </source>
</evidence>
<evidence type="ECO:0000256" key="4">
    <source>
        <dbReference type="ARBA" id="ARBA00023242"/>
    </source>
</evidence>
<reference evidence="8" key="1">
    <citation type="submission" date="2025-08" db="UniProtKB">
        <authorList>
            <consortium name="RefSeq"/>
        </authorList>
    </citation>
    <scope>IDENTIFICATION</scope>
    <source>
        <tissue evidence="8">Tentacle</tissue>
    </source>
</reference>
<keyword evidence="7" id="KW-1185">Reference proteome</keyword>
<dbReference type="PANTHER" id="PTHR11950">
    <property type="entry name" value="RUNT RELATED"/>
    <property type="match status" value="1"/>
</dbReference>
<dbReference type="InterPro" id="IPR012346">
    <property type="entry name" value="p53/RUNT-type_TF_DNA-bd_sf"/>
</dbReference>
<dbReference type="PANTHER" id="PTHR11950:SF31">
    <property type="entry name" value="SEGMENTATION PROTEIN RUNT"/>
    <property type="match status" value="1"/>
</dbReference>
<dbReference type="Pfam" id="PF00853">
    <property type="entry name" value="Runt"/>
    <property type="match status" value="1"/>
</dbReference>
<evidence type="ECO:0000313" key="7">
    <source>
        <dbReference type="Proteomes" id="UP000515163"/>
    </source>
</evidence>
<comment type="subcellular location">
    <subcellularLocation>
        <location evidence="1">Nucleus</location>
    </subcellularLocation>
</comment>
<dbReference type="InParanoid" id="A0A6P8IT76"/>
<dbReference type="Gene3D" id="2.60.40.720">
    <property type="match status" value="1"/>
</dbReference>
<evidence type="ECO:0000256" key="1">
    <source>
        <dbReference type="ARBA" id="ARBA00004123"/>
    </source>
</evidence>
<accession>A0A6P8IT76</accession>
<dbReference type="OrthoDB" id="10029800at2759"/>
<proteinExistence type="predicted"/>
<evidence type="ECO:0000256" key="2">
    <source>
        <dbReference type="ARBA" id="ARBA00023015"/>
    </source>
</evidence>